<evidence type="ECO:0000256" key="5">
    <source>
        <dbReference type="ARBA" id="ARBA00022842"/>
    </source>
</evidence>
<dbReference type="GO" id="GO:0046872">
    <property type="term" value="F:metal ion binding"/>
    <property type="evidence" value="ECO:0007669"/>
    <property type="project" value="UniProtKB-KW"/>
</dbReference>
<dbReference type="GO" id="GO:0006777">
    <property type="term" value="P:Mo-molybdopterin cofactor biosynthetic process"/>
    <property type="evidence" value="ECO:0007669"/>
    <property type="project" value="UniProtKB-KW"/>
</dbReference>
<sequence>MGSPKALLPFAGRPLIAHLAERMLRLTDDVVVVTNEAERYHFLQNVRFQADLFPGQGPLAGVQAGLQQIRHEQAWVLGCDLPFVSVDILHRIGKIACEKQADAVIPYDETREYPVMAVYSKRTQQIAYELLRRRENRMRGFISVLTDRGFQIHRVSTEQFRDVDHRLLSFFNMNTPDDYRMALSLWDTFANGL</sequence>
<keyword evidence="9" id="KW-0548">Nucleotidyltransferase</keyword>
<dbReference type="InterPro" id="IPR013482">
    <property type="entry name" value="Molybde_CF_guanTrfase"/>
</dbReference>
<keyword evidence="6" id="KW-0342">GTP-binding</keyword>
<dbReference type="Gene3D" id="3.90.550.10">
    <property type="entry name" value="Spore Coat Polysaccharide Biosynthesis Protein SpsA, Chain A"/>
    <property type="match status" value="1"/>
</dbReference>
<evidence type="ECO:0000256" key="4">
    <source>
        <dbReference type="ARBA" id="ARBA00022741"/>
    </source>
</evidence>
<keyword evidence="2" id="KW-0808">Transferase</keyword>
<dbReference type="AlphaFoldDB" id="A0AAV4LET5"/>
<evidence type="ECO:0000259" key="8">
    <source>
        <dbReference type="Pfam" id="PF12804"/>
    </source>
</evidence>
<feature type="domain" description="MobA-like NTP transferase" evidence="8">
    <location>
        <begin position="1"/>
        <end position="140"/>
    </location>
</feature>
<dbReference type="Pfam" id="PF12804">
    <property type="entry name" value="NTP_transf_3"/>
    <property type="match status" value="1"/>
</dbReference>
<keyword evidence="5" id="KW-0460">Magnesium</keyword>
<evidence type="ECO:0000313" key="10">
    <source>
        <dbReference type="Proteomes" id="UP001057291"/>
    </source>
</evidence>
<evidence type="ECO:0000256" key="6">
    <source>
        <dbReference type="ARBA" id="ARBA00023134"/>
    </source>
</evidence>
<comment type="caution">
    <text evidence="9">The sequence shown here is derived from an EMBL/GenBank/DDBJ whole genome shotgun (WGS) entry which is preliminary data.</text>
</comment>
<evidence type="ECO:0000256" key="3">
    <source>
        <dbReference type="ARBA" id="ARBA00022723"/>
    </source>
</evidence>
<dbReference type="Proteomes" id="UP001057291">
    <property type="component" value="Unassembled WGS sequence"/>
</dbReference>
<keyword evidence="3" id="KW-0479">Metal-binding</keyword>
<dbReference type="PANTHER" id="PTHR19136">
    <property type="entry name" value="MOLYBDENUM COFACTOR GUANYLYLTRANSFERASE"/>
    <property type="match status" value="1"/>
</dbReference>
<gene>
    <name evidence="9" type="primary">mobA</name>
    <name evidence="9" type="ORF">DNHGIG_18710</name>
</gene>
<evidence type="ECO:0000256" key="2">
    <source>
        <dbReference type="ARBA" id="ARBA00022679"/>
    </source>
</evidence>
<evidence type="ECO:0000313" key="9">
    <source>
        <dbReference type="EMBL" id="GIM46322.1"/>
    </source>
</evidence>
<dbReference type="SUPFAM" id="SSF53448">
    <property type="entry name" value="Nucleotide-diphospho-sugar transferases"/>
    <property type="match status" value="1"/>
</dbReference>
<accession>A0AAV4LET5</accession>
<organism evidence="9 10">
    <name type="scientific">Collibacillus ludicampi</name>
    <dbReference type="NCBI Taxonomy" id="2771369"/>
    <lineage>
        <taxon>Bacteria</taxon>
        <taxon>Bacillati</taxon>
        <taxon>Bacillota</taxon>
        <taxon>Bacilli</taxon>
        <taxon>Bacillales</taxon>
        <taxon>Alicyclobacillaceae</taxon>
        <taxon>Collibacillus</taxon>
    </lineage>
</organism>
<dbReference type="GO" id="GO:0016779">
    <property type="term" value="F:nucleotidyltransferase activity"/>
    <property type="evidence" value="ECO:0007669"/>
    <property type="project" value="UniProtKB-KW"/>
</dbReference>
<name>A0AAV4LET5_9BACL</name>
<reference evidence="9" key="1">
    <citation type="journal article" date="2023" name="Int. J. Syst. Evol. Microbiol.">
        <title>Collibacillus ludicampi gen. nov., sp. nov., a new soil bacterium of the family Alicyclobacillaceae.</title>
        <authorList>
            <person name="Jojima T."/>
            <person name="Ioku Y."/>
            <person name="Fukuta Y."/>
            <person name="Shirasaka N."/>
            <person name="Matsumura Y."/>
            <person name="Mori M."/>
        </authorList>
    </citation>
    <scope>NUCLEOTIDE SEQUENCE</scope>
    <source>
        <strain evidence="9">TP075</strain>
    </source>
</reference>
<keyword evidence="4" id="KW-0547">Nucleotide-binding</keyword>
<keyword evidence="7" id="KW-0501">Molybdenum cofactor biosynthesis</keyword>
<proteinExistence type="predicted"/>
<evidence type="ECO:0000256" key="1">
    <source>
        <dbReference type="ARBA" id="ARBA00022490"/>
    </source>
</evidence>
<evidence type="ECO:0000256" key="7">
    <source>
        <dbReference type="ARBA" id="ARBA00023150"/>
    </source>
</evidence>
<dbReference type="EMBL" id="BOQE01000001">
    <property type="protein sequence ID" value="GIM46322.1"/>
    <property type="molecule type" value="Genomic_DNA"/>
</dbReference>
<dbReference type="PANTHER" id="PTHR19136:SF81">
    <property type="entry name" value="MOLYBDENUM COFACTOR GUANYLYLTRANSFERASE"/>
    <property type="match status" value="1"/>
</dbReference>
<dbReference type="InterPro" id="IPR025877">
    <property type="entry name" value="MobA-like_NTP_Trfase"/>
</dbReference>
<dbReference type="CDD" id="cd02503">
    <property type="entry name" value="MobA"/>
    <property type="match status" value="1"/>
</dbReference>
<keyword evidence="1" id="KW-0963">Cytoplasm</keyword>
<protein>
    <submittedName>
        <fullName evidence="9">Molybdenum cofactor guanylyltransferase</fullName>
    </submittedName>
</protein>
<dbReference type="GO" id="GO:0005525">
    <property type="term" value="F:GTP binding"/>
    <property type="evidence" value="ECO:0007669"/>
    <property type="project" value="UniProtKB-KW"/>
</dbReference>
<keyword evidence="10" id="KW-1185">Reference proteome</keyword>
<dbReference type="InterPro" id="IPR029044">
    <property type="entry name" value="Nucleotide-diphossugar_trans"/>
</dbReference>